<dbReference type="Proteomes" id="UP000499080">
    <property type="component" value="Unassembled WGS sequence"/>
</dbReference>
<dbReference type="AlphaFoldDB" id="A0A4Y2NQ89"/>
<comment type="caution">
    <text evidence="1">The sequence shown here is derived from an EMBL/GenBank/DDBJ whole genome shotgun (WGS) entry which is preliminary data.</text>
</comment>
<reference evidence="1 2" key="1">
    <citation type="journal article" date="2019" name="Sci. Rep.">
        <title>Orb-weaving spider Araneus ventricosus genome elucidates the spidroin gene catalogue.</title>
        <authorList>
            <person name="Kono N."/>
            <person name="Nakamura H."/>
            <person name="Ohtoshi R."/>
            <person name="Moran D.A.P."/>
            <person name="Shinohara A."/>
            <person name="Yoshida Y."/>
            <person name="Fujiwara M."/>
            <person name="Mori M."/>
            <person name="Tomita M."/>
            <person name="Arakawa K."/>
        </authorList>
    </citation>
    <scope>NUCLEOTIDE SEQUENCE [LARGE SCALE GENOMIC DNA]</scope>
</reference>
<sequence length="125" mass="14458">MSLRGEWQVMNAPSRNYTGSRALLLSNYLPKYHLPVLPQPAYFLTSPHVTFSRMKNLIEPQQFSSSEEVQQRLVRSVHTSAMDSSVFYHLALCCEEQIRADEDWRRSSKSKSRLLTKGARWAPDN</sequence>
<protein>
    <submittedName>
        <fullName evidence="1">Uncharacterized protein</fullName>
    </submittedName>
</protein>
<name>A0A4Y2NQ89_ARAVE</name>
<accession>A0A4Y2NQ89</accession>
<keyword evidence="2" id="KW-1185">Reference proteome</keyword>
<gene>
    <name evidence="1" type="ORF">AVEN_125517_1</name>
</gene>
<evidence type="ECO:0000313" key="2">
    <source>
        <dbReference type="Proteomes" id="UP000499080"/>
    </source>
</evidence>
<organism evidence="1 2">
    <name type="scientific">Araneus ventricosus</name>
    <name type="common">Orbweaver spider</name>
    <name type="synonym">Epeira ventricosa</name>
    <dbReference type="NCBI Taxonomy" id="182803"/>
    <lineage>
        <taxon>Eukaryota</taxon>
        <taxon>Metazoa</taxon>
        <taxon>Ecdysozoa</taxon>
        <taxon>Arthropoda</taxon>
        <taxon>Chelicerata</taxon>
        <taxon>Arachnida</taxon>
        <taxon>Araneae</taxon>
        <taxon>Araneomorphae</taxon>
        <taxon>Entelegynae</taxon>
        <taxon>Araneoidea</taxon>
        <taxon>Araneidae</taxon>
        <taxon>Araneus</taxon>
    </lineage>
</organism>
<dbReference type="EMBL" id="BGPR01009546">
    <property type="protein sequence ID" value="GBN40730.1"/>
    <property type="molecule type" value="Genomic_DNA"/>
</dbReference>
<evidence type="ECO:0000313" key="1">
    <source>
        <dbReference type="EMBL" id="GBN40730.1"/>
    </source>
</evidence>
<proteinExistence type="predicted"/>